<evidence type="ECO:0000256" key="1">
    <source>
        <dbReference type="SAM" id="Phobius"/>
    </source>
</evidence>
<keyword evidence="1" id="KW-0812">Transmembrane</keyword>
<reference evidence="3" key="1">
    <citation type="submission" date="2016-10" db="EMBL/GenBank/DDBJ databases">
        <authorList>
            <person name="Varghese N."/>
            <person name="Submissions S."/>
        </authorList>
    </citation>
    <scope>NUCLEOTIDE SEQUENCE [LARGE SCALE GENOMIC DNA]</scope>
    <source>
        <strain evidence="3">DSM 7481</strain>
    </source>
</reference>
<gene>
    <name evidence="2" type="ORF">SAMN04489710_105268</name>
</gene>
<evidence type="ECO:0000313" key="2">
    <source>
        <dbReference type="EMBL" id="SFD73823.1"/>
    </source>
</evidence>
<accession>A0A1I1UYB1</accession>
<keyword evidence="3" id="KW-1185">Reference proteome</keyword>
<feature type="transmembrane region" description="Helical" evidence="1">
    <location>
        <begin position="21"/>
        <end position="43"/>
    </location>
</feature>
<dbReference type="EMBL" id="FOMQ01000005">
    <property type="protein sequence ID" value="SFD73823.1"/>
    <property type="molecule type" value="Genomic_DNA"/>
</dbReference>
<name>A0A1I1UYB1_9BURK</name>
<keyword evidence="1" id="KW-1133">Transmembrane helix</keyword>
<sequence>MVIELQDGECLRIVVRPRLQAAAMLLAGIGLALLPVAAALLVAGRPEALARVAAAGPWALAVFALWGVLIGGAGIALVRFAPRSRDGTGEALRHFWGAPSVRDAGVILQRIDAVRVQRLPRGRGLVLREELAVRDRHSGLRVIAWVPVRRAGAPSPLDEAARAVGALLGVPVVRAGEPLPRLPRARRLQQRGLPKVAEPPVDVPGLRWPGRCMAVAGAALAGLFAAFLALQCLGALQTGHLVAYGKWGGARQYDWNRGPGLFIFQLVVTAGTSGLCMLMAGVGAWFAFARKPKV</sequence>
<protein>
    <submittedName>
        <fullName evidence="2">Uncharacterized protein</fullName>
    </submittedName>
</protein>
<dbReference type="STRING" id="32040.SAMN04489710_105268"/>
<evidence type="ECO:0000313" key="3">
    <source>
        <dbReference type="Proteomes" id="UP000199517"/>
    </source>
</evidence>
<proteinExistence type="predicted"/>
<dbReference type="Proteomes" id="UP000199517">
    <property type="component" value="Unassembled WGS sequence"/>
</dbReference>
<keyword evidence="1" id="KW-0472">Membrane</keyword>
<feature type="transmembrane region" description="Helical" evidence="1">
    <location>
        <begin position="55"/>
        <end position="78"/>
    </location>
</feature>
<organism evidence="2 3">
    <name type="scientific">Paracidovorax konjaci</name>
    <dbReference type="NCBI Taxonomy" id="32040"/>
    <lineage>
        <taxon>Bacteria</taxon>
        <taxon>Pseudomonadati</taxon>
        <taxon>Pseudomonadota</taxon>
        <taxon>Betaproteobacteria</taxon>
        <taxon>Burkholderiales</taxon>
        <taxon>Comamonadaceae</taxon>
        <taxon>Paracidovorax</taxon>
    </lineage>
</organism>
<feature type="transmembrane region" description="Helical" evidence="1">
    <location>
        <begin position="262"/>
        <end position="288"/>
    </location>
</feature>
<feature type="transmembrane region" description="Helical" evidence="1">
    <location>
        <begin position="214"/>
        <end position="236"/>
    </location>
</feature>
<dbReference type="AlphaFoldDB" id="A0A1I1UYB1"/>